<proteinExistence type="predicted"/>
<dbReference type="AlphaFoldDB" id="A0A0A9FQ81"/>
<protein>
    <submittedName>
        <fullName evidence="2">Uncharacterized protein</fullName>
    </submittedName>
</protein>
<dbReference type="EMBL" id="GBRH01185435">
    <property type="protein sequence ID" value="JAE12461.1"/>
    <property type="molecule type" value="Transcribed_RNA"/>
</dbReference>
<name>A0A0A9FQ81_ARUDO</name>
<reference evidence="2" key="1">
    <citation type="submission" date="2014-09" db="EMBL/GenBank/DDBJ databases">
        <authorList>
            <person name="Magalhaes I.L.F."/>
            <person name="Oliveira U."/>
            <person name="Santos F.R."/>
            <person name="Vidigal T.H.D.A."/>
            <person name="Brescovit A.D."/>
            <person name="Santos A.J."/>
        </authorList>
    </citation>
    <scope>NUCLEOTIDE SEQUENCE</scope>
    <source>
        <tissue evidence="2">Shoot tissue taken approximately 20 cm above the soil surface</tissue>
    </source>
</reference>
<accession>A0A0A9FQ81</accession>
<feature type="transmembrane region" description="Helical" evidence="1">
    <location>
        <begin position="12"/>
        <end position="36"/>
    </location>
</feature>
<organism evidence="2">
    <name type="scientific">Arundo donax</name>
    <name type="common">Giant reed</name>
    <name type="synonym">Donax arundinaceus</name>
    <dbReference type="NCBI Taxonomy" id="35708"/>
    <lineage>
        <taxon>Eukaryota</taxon>
        <taxon>Viridiplantae</taxon>
        <taxon>Streptophyta</taxon>
        <taxon>Embryophyta</taxon>
        <taxon>Tracheophyta</taxon>
        <taxon>Spermatophyta</taxon>
        <taxon>Magnoliopsida</taxon>
        <taxon>Liliopsida</taxon>
        <taxon>Poales</taxon>
        <taxon>Poaceae</taxon>
        <taxon>PACMAD clade</taxon>
        <taxon>Arundinoideae</taxon>
        <taxon>Arundineae</taxon>
        <taxon>Arundo</taxon>
    </lineage>
</organism>
<reference evidence="2" key="2">
    <citation type="journal article" date="2015" name="Data Brief">
        <title>Shoot transcriptome of the giant reed, Arundo donax.</title>
        <authorList>
            <person name="Barrero R.A."/>
            <person name="Guerrero F.D."/>
            <person name="Moolhuijzen P."/>
            <person name="Goolsby J.A."/>
            <person name="Tidwell J."/>
            <person name="Bellgard S.E."/>
            <person name="Bellgard M.I."/>
        </authorList>
    </citation>
    <scope>NUCLEOTIDE SEQUENCE</scope>
    <source>
        <tissue evidence="2">Shoot tissue taken approximately 20 cm above the soil surface</tissue>
    </source>
</reference>
<keyword evidence="1" id="KW-1133">Transmembrane helix</keyword>
<keyword evidence="1" id="KW-0812">Transmembrane</keyword>
<sequence length="39" mass="4675">MLNRVNCFQMPICLVTEFFSCIYLICFGCNVQHYIFFIC</sequence>
<evidence type="ECO:0000256" key="1">
    <source>
        <dbReference type="SAM" id="Phobius"/>
    </source>
</evidence>
<evidence type="ECO:0000313" key="2">
    <source>
        <dbReference type="EMBL" id="JAE12461.1"/>
    </source>
</evidence>
<keyword evidence="1" id="KW-0472">Membrane</keyword>